<comment type="caution">
    <text evidence="1">The sequence shown here is derived from an EMBL/GenBank/DDBJ whole genome shotgun (WGS) entry which is preliminary data.</text>
</comment>
<accession>A0A940MK59</accession>
<gene>
    <name evidence="1" type="ORF">J5474_01115</name>
</gene>
<keyword evidence="1" id="KW-0808">Transferase</keyword>
<reference evidence="1" key="1">
    <citation type="submission" date="2021-03" db="EMBL/GenBank/DDBJ databases">
        <title>Sagittula salina sp. nov. strain M10.9X isolated from the marine waste.</title>
        <authorList>
            <person name="Satari L."/>
            <person name="Molina-Menor E."/>
            <person name="Vidal-Verdu A."/>
            <person name="Pascual J."/>
            <person name="Pereto J."/>
            <person name="Porcar M."/>
        </authorList>
    </citation>
    <scope>NUCLEOTIDE SEQUENCE</scope>
    <source>
        <strain evidence="1">M10.9X</strain>
    </source>
</reference>
<proteinExistence type="predicted"/>
<keyword evidence="2" id="KW-1185">Reference proteome</keyword>
<evidence type="ECO:0000313" key="1">
    <source>
        <dbReference type="EMBL" id="MBP0481093.1"/>
    </source>
</evidence>
<dbReference type="GO" id="GO:0016301">
    <property type="term" value="F:kinase activity"/>
    <property type="evidence" value="ECO:0007669"/>
    <property type="project" value="UniProtKB-KW"/>
</dbReference>
<keyword evidence="1" id="KW-0418">Kinase</keyword>
<dbReference type="RefSeq" id="WP_209358514.1">
    <property type="nucleotide sequence ID" value="NZ_JAGISH010000001.1"/>
</dbReference>
<dbReference type="Pfam" id="PF20044">
    <property type="entry name" value="DUF6446"/>
    <property type="match status" value="1"/>
</dbReference>
<dbReference type="AlphaFoldDB" id="A0A940MK59"/>
<name>A0A940MK59_9RHOB</name>
<dbReference type="Proteomes" id="UP000675940">
    <property type="component" value="Unassembled WGS sequence"/>
</dbReference>
<evidence type="ECO:0000313" key="2">
    <source>
        <dbReference type="Proteomes" id="UP000675940"/>
    </source>
</evidence>
<dbReference type="InterPro" id="IPR045616">
    <property type="entry name" value="DUF6446"/>
</dbReference>
<protein>
    <submittedName>
        <fullName evidence="1">Histidine kinase</fullName>
    </submittedName>
</protein>
<organism evidence="1 2">
    <name type="scientific">Sagittula salina</name>
    <dbReference type="NCBI Taxonomy" id="2820268"/>
    <lineage>
        <taxon>Bacteria</taxon>
        <taxon>Pseudomonadati</taxon>
        <taxon>Pseudomonadota</taxon>
        <taxon>Alphaproteobacteria</taxon>
        <taxon>Rhodobacterales</taxon>
        <taxon>Roseobacteraceae</taxon>
        <taxon>Sagittula</taxon>
    </lineage>
</organism>
<sequence length="172" mass="18671">MSGKLLSLAIVAVALIFGAVVYYTQVYYYYETVEADGSTDVMLTSLATGEPEAIAYDGFTAIDATSSPIRYRACFTTPLSIPMLTETYEMYEGSAPRNAPDWFSCFDAAAIGAQIEAGTAHVFTSQRNIEYGIDRVVAITDGGQGYVWEEINDCGDKAYDGTPLGENCPERD</sequence>
<dbReference type="EMBL" id="JAGISH010000001">
    <property type="protein sequence ID" value="MBP0481093.1"/>
    <property type="molecule type" value="Genomic_DNA"/>
</dbReference>